<dbReference type="EMBL" id="BPLR01003427">
    <property type="protein sequence ID" value="GIX84437.1"/>
    <property type="molecule type" value="Genomic_DNA"/>
</dbReference>
<evidence type="ECO:0000313" key="3">
    <source>
        <dbReference type="Proteomes" id="UP001054945"/>
    </source>
</evidence>
<dbReference type="Proteomes" id="UP001054945">
    <property type="component" value="Unassembled WGS sequence"/>
</dbReference>
<sequence>MCRTCHLIIEHAGKRTARSPQVRVLSKGIFAVGGELARVGTPSVLLQGKSLVEDCDQEWHDLDDLLDGYSYVVSGTKNFQELAYGQSNRMRGSVSRAHLPLTIRKEDLKLYRPVSPLPSQVWRVRTPKNLRSRSLPTQKRRKDYNHRQQPKSDCFQQSTS</sequence>
<name>A0AAV4NI05_CAEEX</name>
<proteinExistence type="predicted"/>
<evidence type="ECO:0000256" key="1">
    <source>
        <dbReference type="SAM" id="MobiDB-lite"/>
    </source>
</evidence>
<feature type="region of interest" description="Disordered" evidence="1">
    <location>
        <begin position="125"/>
        <end position="160"/>
    </location>
</feature>
<keyword evidence="3" id="KW-1185">Reference proteome</keyword>
<comment type="caution">
    <text evidence="2">The sequence shown here is derived from an EMBL/GenBank/DDBJ whole genome shotgun (WGS) entry which is preliminary data.</text>
</comment>
<accession>A0AAV4NI05</accession>
<reference evidence="2 3" key="1">
    <citation type="submission" date="2021-06" db="EMBL/GenBank/DDBJ databases">
        <title>Caerostris extrusa draft genome.</title>
        <authorList>
            <person name="Kono N."/>
            <person name="Arakawa K."/>
        </authorList>
    </citation>
    <scope>NUCLEOTIDE SEQUENCE [LARGE SCALE GENOMIC DNA]</scope>
</reference>
<evidence type="ECO:0000313" key="2">
    <source>
        <dbReference type="EMBL" id="GIX84437.1"/>
    </source>
</evidence>
<dbReference type="AlphaFoldDB" id="A0AAV4NI05"/>
<gene>
    <name evidence="2" type="primary">DCX-EMAP_3</name>
    <name evidence="2" type="ORF">CEXT_446661</name>
</gene>
<organism evidence="2 3">
    <name type="scientific">Caerostris extrusa</name>
    <name type="common">Bark spider</name>
    <name type="synonym">Caerostris bankana</name>
    <dbReference type="NCBI Taxonomy" id="172846"/>
    <lineage>
        <taxon>Eukaryota</taxon>
        <taxon>Metazoa</taxon>
        <taxon>Ecdysozoa</taxon>
        <taxon>Arthropoda</taxon>
        <taxon>Chelicerata</taxon>
        <taxon>Arachnida</taxon>
        <taxon>Araneae</taxon>
        <taxon>Araneomorphae</taxon>
        <taxon>Entelegynae</taxon>
        <taxon>Araneoidea</taxon>
        <taxon>Araneidae</taxon>
        <taxon>Caerostris</taxon>
    </lineage>
</organism>
<protein>
    <submittedName>
        <fullName evidence="2">Echinoderm microtubule-associated protein-like CG42247</fullName>
    </submittedName>
</protein>